<keyword evidence="3" id="KW-0812">Transmembrane</keyword>
<proteinExistence type="predicted"/>
<dbReference type="PANTHER" id="PTHR15337:SF5">
    <property type="entry name" value="ANTERIOR GRADIENT PROTEIN 3"/>
    <property type="match status" value="1"/>
</dbReference>
<dbReference type="GO" id="GO:0005783">
    <property type="term" value="C:endoplasmic reticulum"/>
    <property type="evidence" value="ECO:0007669"/>
    <property type="project" value="TreeGrafter"/>
</dbReference>
<name>A0A315WML8_GAMAF</name>
<evidence type="ECO:0000313" key="4">
    <source>
        <dbReference type="EMBL" id="PWA31479.1"/>
    </source>
</evidence>
<dbReference type="Gene3D" id="3.40.30.10">
    <property type="entry name" value="Glutaredoxin"/>
    <property type="match status" value="1"/>
</dbReference>
<feature type="transmembrane region" description="Helical" evidence="3">
    <location>
        <begin position="246"/>
        <end position="275"/>
    </location>
</feature>
<accession>A0A315WML8</accession>
<evidence type="ECO:0000256" key="2">
    <source>
        <dbReference type="SAM" id="MobiDB-lite"/>
    </source>
</evidence>
<organism evidence="4 5">
    <name type="scientific">Gambusia affinis</name>
    <name type="common">Western mosquitofish</name>
    <name type="synonym">Heterandria affinis</name>
    <dbReference type="NCBI Taxonomy" id="33528"/>
    <lineage>
        <taxon>Eukaryota</taxon>
        <taxon>Metazoa</taxon>
        <taxon>Chordata</taxon>
        <taxon>Craniata</taxon>
        <taxon>Vertebrata</taxon>
        <taxon>Euteleostomi</taxon>
        <taxon>Actinopterygii</taxon>
        <taxon>Neopterygii</taxon>
        <taxon>Teleostei</taxon>
        <taxon>Neoteleostei</taxon>
        <taxon>Acanthomorphata</taxon>
        <taxon>Ovalentaria</taxon>
        <taxon>Atherinomorphae</taxon>
        <taxon>Cyprinodontiformes</taxon>
        <taxon>Poeciliidae</taxon>
        <taxon>Poeciliinae</taxon>
        <taxon>Gambusia</taxon>
    </lineage>
</organism>
<feature type="transmembrane region" description="Helical" evidence="3">
    <location>
        <begin position="320"/>
        <end position="339"/>
    </location>
</feature>
<feature type="non-terminal residue" evidence="4">
    <location>
        <position position="620"/>
    </location>
</feature>
<dbReference type="PANTHER" id="PTHR15337">
    <property type="entry name" value="ANTERIOR GRADIENT PROTEIN-RELATED"/>
    <property type="match status" value="1"/>
</dbReference>
<feature type="transmembrane region" description="Helical" evidence="3">
    <location>
        <begin position="12"/>
        <end position="35"/>
    </location>
</feature>
<feature type="compositionally biased region" description="Basic and acidic residues" evidence="2">
    <location>
        <begin position="299"/>
        <end position="309"/>
    </location>
</feature>
<keyword evidence="3" id="KW-0472">Membrane</keyword>
<keyword evidence="1" id="KW-0732">Signal</keyword>
<keyword evidence="3" id="KW-1133">Transmembrane helix</keyword>
<dbReference type="STRING" id="33528.ENSGAFP00000027465"/>
<sequence length="620" mass="68320">VLEEKLIPVTIFWIFSSFFSILDFTAQILSCWSLISWSSSASSALRGSTARQPLLLQQGLCVLLILPPPALQLSLHGIHVFLDVVHDLSKRKHVQASDSLLLSMGLMSVRAAMPEPSGPPARWVAFHWALRTCSYTNTLCLIRSSCGFRSTGPQTGPAASEVLGGRWAAEPLACRMKTANKTDLTYSKWEDKIYLTTPTNSYSVLALISFPLSVFVSSFVLASVPVRISLPGLFLVSVSISVPDPSFVSLSFLISALVLVVLLTAVMPLCALMVTRVLSLFHHRRVHGSGGERTSSNEFEAKTNPDKNTSRRRRLLGRGAMHRWVLLALFISLCAIAEAQNKKKAKTATPPLSKGWGKNIKWVKSYEEALKESAKSQKPLMVIHHLDNCPHSKALKEAFVADKSIQKMAKDDFIMLNVEEIGDKHLAPDGYYVPRILFVDPSRTVRADIVGKYKERLYTYGPGAQAVGLSLTGLLHWDAQSCSSVLYCAGALRLNQELRVNWSCSMGFLTQAPRPALWKALMRAFLAEWYSMAACLASWYELGLGTLIRRMDDSWAHPAAVEGVFAESGRPAHIVLPRGGVDHLQCLIADSPVHAEVRRLARLSGLSRGTTVEEQRITGN</sequence>
<dbReference type="AlphaFoldDB" id="A0A315WML8"/>
<dbReference type="Proteomes" id="UP000250572">
    <property type="component" value="Unassembled WGS sequence"/>
</dbReference>
<feature type="region of interest" description="Disordered" evidence="2">
    <location>
        <begin position="287"/>
        <end position="311"/>
    </location>
</feature>
<feature type="transmembrane region" description="Helical" evidence="3">
    <location>
        <begin position="202"/>
        <end position="226"/>
    </location>
</feature>
<comment type="caution">
    <text evidence="4">The sequence shown here is derived from an EMBL/GenBank/DDBJ whole genome shotgun (WGS) entry which is preliminary data.</text>
</comment>
<feature type="non-terminal residue" evidence="4">
    <location>
        <position position="1"/>
    </location>
</feature>
<evidence type="ECO:0000313" key="5">
    <source>
        <dbReference type="Proteomes" id="UP000250572"/>
    </source>
</evidence>
<evidence type="ECO:0000256" key="1">
    <source>
        <dbReference type="ARBA" id="ARBA00022729"/>
    </source>
</evidence>
<reference evidence="4 5" key="1">
    <citation type="journal article" date="2018" name="G3 (Bethesda)">
        <title>A High-Quality Reference Genome for the Invasive Mosquitofish Gambusia affinis Using a Chicago Library.</title>
        <authorList>
            <person name="Hoffberg S.L."/>
            <person name="Troendle N.J."/>
            <person name="Glenn T.C."/>
            <person name="Mahmud O."/>
            <person name="Louha S."/>
            <person name="Chalopin D."/>
            <person name="Bennetzen J.L."/>
            <person name="Mauricio R."/>
        </authorList>
    </citation>
    <scope>NUCLEOTIDE SEQUENCE [LARGE SCALE GENOMIC DNA]</scope>
    <source>
        <strain evidence="4">NE01/NJP1002.9</strain>
        <tissue evidence="4">Muscle</tissue>
    </source>
</reference>
<gene>
    <name evidence="4" type="ORF">CCH79_00002989</name>
</gene>
<evidence type="ECO:0000256" key="3">
    <source>
        <dbReference type="SAM" id="Phobius"/>
    </source>
</evidence>
<keyword evidence="5" id="KW-1185">Reference proteome</keyword>
<dbReference type="InterPro" id="IPR036249">
    <property type="entry name" value="Thioredoxin-like_sf"/>
</dbReference>
<dbReference type="Pfam" id="PF13899">
    <property type="entry name" value="Thioredoxin_7"/>
    <property type="match status" value="1"/>
</dbReference>
<dbReference type="EMBL" id="NHOQ01000293">
    <property type="protein sequence ID" value="PWA31479.1"/>
    <property type="molecule type" value="Genomic_DNA"/>
</dbReference>
<dbReference type="InterPro" id="IPR051099">
    <property type="entry name" value="AGR/TXD"/>
</dbReference>
<dbReference type="SUPFAM" id="SSF52833">
    <property type="entry name" value="Thioredoxin-like"/>
    <property type="match status" value="1"/>
</dbReference>
<protein>
    <submittedName>
        <fullName evidence="4">Uncharacterized protein</fullName>
    </submittedName>
</protein>